<comment type="caution">
    <text evidence="1">The sequence shown here is derived from an EMBL/GenBank/DDBJ whole genome shotgun (WGS) entry which is preliminary data.</text>
</comment>
<evidence type="ECO:0000313" key="1">
    <source>
        <dbReference type="EMBL" id="MCF0263546.1"/>
    </source>
</evidence>
<dbReference type="EMBL" id="JAHWXT010000001">
    <property type="protein sequence ID" value="MCF0263546.1"/>
    <property type="molecule type" value="Genomic_DNA"/>
</dbReference>
<accession>A0A6A1RQR6</accession>
<gene>
    <name evidence="1" type="ORF">KW868_03580</name>
</gene>
<reference evidence="1" key="1">
    <citation type="submission" date="2021-07" db="EMBL/GenBank/DDBJ databases">
        <authorList>
            <person name="Fernandez M."/>
            <person name="Pereira P."/>
            <person name="Torres Tejerizo G.A."/>
            <person name="Gonzalez P."/>
            <person name="Agostini E."/>
        </authorList>
    </citation>
    <scope>NUCLEOTIDE SEQUENCE</scope>
    <source>
        <strain evidence="1">SFC 500-1A</strain>
    </source>
</reference>
<dbReference type="Proteomes" id="UP000887320">
    <property type="component" value="Unassembled WGS sequence"/>
</dbReference>
<dbReference type="RefSeq" id="WP_004722215.1">
    <property type="nucleotide sequence ID" value="NZ_BBRY01000023.1"/>
</dbReference>
<protein>
    <submittedName>
        <fullName evidence="1">Uncharacterized protein</fullName>
    </submittedName>
</protein>
<sequence>MKKYITLIVGILVSTHIYAESYVFGGRAHFQGVLINQGCSILIENNAAVSIKTPNSPIQINFSLCPVSIYDNLAIGLSEQNKPTHEMFYTDPKARNDFDINKELNIQDFEQTRLDQKFIRQIDRPERYDSFAKNRIGILLNQTSEKPSAQASNILISVFYP</sequence>
<name>A0A6A1RQR6_ACIGI</name>
<proteinExistence type="predicted"/>
<evidence type="ECO:0000313" key="2">
    <source>
        <dbReference type="Proteomes" id="UP000887320"/>
    </source>
</evidence>
<organism evidence="1 2">
    <name type="scientific">Acinetobacter guillouiae</name>
    <name type="common">Acinetobacter genomosp. 11</name>
    <dbReference type="NCBI Taxonomy" id="106649"/>
    <lineage>
        <taxon>Bacteria</taxon>
        <taxon>Pseudomonadati</taxon>
        <taxon>Pseudomonadota</taxon>
        <taxon>Gammaproteobacteria</taxon>
        <taxon>Moraxellales</taxon>
        <taxon>Moraxellaceae</taxon>
        <taxon>Acinetobacter</taxon>
    </lineage>
</organism>
<dbReference type="AlphaFoldDB" id="A0A6A1RQR6"/>